<dbReference type="AlphaFoldDB" id="A0A1I3CVL1"/>
<dbReference type="InterPro" id="IPR016040">
    <property type="entry name" value="NAD(P)-bd_dom"/>
</dbReference>
<sequence>MKYLVTGGCGFLGSNISSEILRLGHELVIFDSLYRFGSSQNLEWLKSQGEFEFAHGDIRNVNDVERTIKVHKPDIIYHLAGQVAMTTSIADPRMDFEVNASGSFNLLNAVRLYSPESTVIYSSTNKVYGDLEQFSYEETGTRYQCIDKPQGFDENVTLDFHSPYGTSKGCADQYMLDFARIYGLKTVVFRHSSMFGGRQFATFDQGWLGWFTQKAIEIKRGTQKELFTISGNGKQVRDLLYASDCVALYLSAADKIDSIKGHAFNIGGGIDNSSSLLELFQFLEQKLAIHMEYKKLPPRESDQRVFVADIAKAQKLIGWKPLVSKSEGVSKMIDWVSQGD</sequence>
<evidence type="ECO:0000313" key="2">
    <source>
        <dbReference type="EMBL" id="SFH78271.1"/>
    </source>
</evidence>
<reference evidence="3" key="1">
    <citation type="submission" date="2016-10" db="EMBL/GenBank/DDBJ databases">
        <authorList>
            <person name="Varghese N."/>
            <person name="Submissions S."/>
        </authorList>
    </citation>
    <scope>NUCLEOTIDE SEQUENCE [LARGE SCALE GENOMIC DNA]</scope>
    <source>
        <strain evidence="3">LMG 24016</strain>
    </source>
</reference>
<dbReference type="STRING" id="425504.SAMN05216206_0244"/>
<dbReference type="Proteomes" id="UP000243606">
    <property type="component" value="Unassembled WGS sequence"/>
</dbReference>
<dbReference type="SUPFAM" id="SSF51735">
    <property type="entry name" value="NAD(P)-binding Rossmann-fold domains"/>
    <property type="match status" value="1"/>
</dbReference>
<protein>
    <submittedName>
        <fullName evidence="2">CDP-paratose 2-epimerase</fullName>
    </submittedName>
</protein>
<dbReference type="RefSeq" id="WP_090238428.1">
    <property type="nucleotide sequence ID" value="NZ_FOQL01000001.1"/>
</dbReference>
<dbReference type="OrthoDB" id="9803010at2"/>
<evidence type="ECO:0000259" key="1">
    <source>
        <dbReference type="Pfam" id="PF16363"/>
    </source>
</evidence>
<evidence type="ECO:0000313" key="3">
    <source>
        <dbReference type="Proteomes" id="UP000243606"/>
    </source>
</evidence>
<gene>
    <name evidence="2" type="ORF">SAMN05216206_0244</name>
</gene>
<organism evidence="2 3">
    <name type="scientific">Pseudomonas guineae</name>
    <dbReference type="NCBI Taxonomy" id="425504"/>
    <lineage>
        <taxon>Bacteria</taxon>
        <taxon>Pseudomonadati</taxon>
        <taxon>Pseudomonadota</taxon>
        <taxon>Gammaproteobacteria</taxon>
        <taxon>Pseudomonadales</taxon>
        <taxon>Pseudomonadaceae</taxon>
        <taxon>Pseudomonas</taxon>
    </lineage>
</organism>
<proteinExistence type="predicted"/>
<name>A0A1I3CVL1_9PSED</name>
<feature type="domain" description="NAD(P)-binding" evidence="1">
    <location>
        <begin position="4"/>
        <end position="332"/>
    </location>
</feature>
<keyword evidence="3" id="KW-1185">Reference proteome</keyword>
<dbReference type="InterPro" id="IPR036291">
    <property type="entry name" value="NAD(P)-bd_dom_sf"/>
</dbReference>
<dbReference type="Gene3D" id="3.40.50.720">
    <property type="entry name" value="NAD(P)-binding Rossmann-like Domain"/>
    <property type="match status" value="1"/>
</dbReference>
<dbReference type="Pfam" id="PF16363">
    <property type="entry name" value="GDP_Man_Dehyd"/>
    <property type="match status" value="1"/>
</dbReference>
<accession>A0A1I3CVL1</accession>
<dbReference type="PANTHER" id="PTHR43000">
    <property type="entry name" value="DTDP-D-GLUCOSE 4,6-DEHYDRATASE-RELATED"/>
    <property type="match status" value="1"/>
</dbReference>
<dbReference type="EMBL" id="FOQL01000001">
    <property type="protein sequence ID" value="SFH78271.1"/>
    <property type="molecule type" value="Genomic_DNA"/>
</dbReference>